<evidence type="ECO:0000313" key="8">
    <source>
        <dbReference type="Proteomes" id="UP000011761"/>
    </source>
</evidence>
<dbReference type="Gene3D" id="3.40.50.720">
    <property type="entry name" value="NAD(P)-binding Rossmann-like Domain"/>
    <property type="match status" value="1"/>
</dbReference>
<dbReference type="OrthoDB" id="1560166at2759"/>
<dbReference type="InterPro" id="IPR013149">
    <property type="entry name" value="ADH-like_C"/>
</dbReference>
<evidence type="ECO:0000256" key="4">
    <source>
        <dbReference type="ARBA" id="ARBA00022833"/>
    </source>
</evidence>
<protein>
    <recommendedName>
        <fullName evidence="6">Alcohol dehydrogenase-like C-terminal domain-containing protein</fullName>
    </recommendedName>
</protein>
<dbReference type="PANTHER" id="PTHR43350:SF17">
    <property type="entry name" value="NAD-DEPENDENT ALCOHOL DEHYDROGENASE"/>
    <property type="match status" value="1"/>
</dbReference>
<gene>
    <name evidence="7" type="ORF">BAUCODRAFT_121537</name>
</gene>
<proteinExistence type="inferred from homology"/>
<dbReference type="Gene3D" id="3.90.180.10">
    <property type="entry name" value="Medium-chain alcohol dehydrogenases, catalytic domain"/>
    <property type="match status" value="1"/>
</dbReference>
<dbReference type="EMBL" id="KB445554">
    <property type="protein sequence ID" value="EMC97013.1"/>
    <property type="molecule type" value="Genomic_DNA"/>
</dbReference>
<organism evidence="7 8">
    <name type="scientific">Baudoinia panamericana (strain UAMH 10762)</name>
    <name type="common">Angels' share fungus</name>
    <name type="synonym">Baudoinia compniacensis (strain UAMH 10762)</name>
    <dbReference type="NCBI Taxonomy" id="717646"/>
    <lineage>
        <taxon>Eukaryota</taxon>
        <taxon>Fungi</taxon>
        <taxon>Dikarya</taxon>
        <taxon>Ascomycota</taxon>
        <taxon>Pezizomycotina</taxon>
        <taxon>Dothideomycetes</taxon>
        <taxon>Dothideomycetidae</taxon>
        <taxon>Mycosphaerellales</taxon>
        <taxon>Teratosphaeriaceae</taxon>
        <taxon>Baudoinia</taxon>
    </lineage>
</organism>
<keyword evidence="8" id="KW-1185">Reference proteome</keyword>
<dbReference type="SUPFAM" id="SSF51735">
    <property type="entry name" value="NAD(P)-binding Rossmann-fold domains"/>
    <property type="match status" value="1"/>
</dbReference>
<dbReference type="InterPro" id="IPR036291">
    <property type="entry name" value="NAD(P)-bd_dom_sf"/>
</dbReference>
<feature type="domain" description="Alcohol dehydrogenase-like C-terminal" evidence="6">
    <location>
        <begin position="12"/>
        <end position="100"/>
    </location>
</feature>
<evidence type="ECO:0000256" key="1">
    <source>
        <dbReference type="ARBA" id="ARBA00001947"/>
    </source>
</evidence>
<evidence type="ECO:0000259" key="6">
    <source>
        <dbReference type="Pfam" id="PF00107"/>
    </source>
</evidence>
<dbReference type="Pfam" id="PF00107">
    <property type="entry name" value="ADH_zinc_N"/>
    <property type="match status" value="1"/>
</dbReference>
<accession>M2MZI6</accession>
<keyword evidence="4" id="KW-0862">Zinc</keyword>
<dbReference type="AlphaFoldDB" id="M2MZI6"/>
<keyword evidence="5" id="KW-0560">Oxidoreductase</keyword>
<name>M2MZI6_BAUPA</name>
<keyword evidence="3" id="KW-0479">Metal-binding</keyword>
<comment type="cofactor">
    <cofactor evidence="1">
        <name>Zn(2+)</name>
        <dbReference type="ChEBI" id="CHEBI:29105"/>
    </cofactor>
</comment>
<dbReference type="PANTHER" id="PTHR43350">
    <property type="entry name" value="NAD-DEPENDENT ALCOHOL DEHYDROGENASE"/>
    <property type="match status" value="1"/>
</dbReference>
<evidence type="ECO:0000256" key="2">
    <source>
        <dbReference type="ARBA" id="ARBA00008072"/>
    </source>
</evidence>
<sequence>MIPKPLLEGVQVLNSKDLSEEALVDRLKQLTPNGLGMDFALDCVGNEDVVHAAYLSLDKLGMLLTVGGSNTAKPSFAIERNLVNGLTIRGTHQGDSESRVMIPKLIQMWKDGQFAFDLMQAEYRFEDLAKAIEDMHAGKVIKPLLVT</sequence>
<evidence type="ECO:0000313" key="7">
    <source>
        <dbReference type="EMBL" id="EMC97013.1"/>
    </source>
</evidence>
<dbReference type="Proteomes" id="UP000011761">
    <property type="component" value="Unassembled WGS sequence"/>
</dbReference>
<evidence type="ECO:0000256" key="3">
    <source>
        <dbReference type="ARBA" id="ARBA00022723"/>
    </source>
</evidence>
<evidence type="ECO:0000256" key="5">
    <source>
        <dbReference type="ARBA" id="ARBA00023002"/>
    </source>
</evidence>
<reference evidence="7 8" key="1">
    <citation type="journal article" date="2012" name="PLoS Pathog.">
        <title>Diverse lifestyles and strategies of plant pathogenesis encoded in the genomes of eighteen Dothideomycetes fungi.</title>
        <authorList>
            <person name="Ohm R.A."/>
            <person name="Feau N."/>
            <person name="Henrissat B."/>
            <person name="Schoch C.L."/>
            <person name="Horwitz B.A."/>
            <person name="Barry K.W."/>
            <person name="Condon B.J."/>
            <person name="Copeland A.C."/>
            <person name="Dhillon B."/>
            <person name="Glaser F."/>
            <person name="Hesse C.N."/>
            <person name="Kosti I."/>
            <person name="LaButti K."/>
            <person name="Lindquist E.A."/>
            <person name="Lucas S."/>
            <person name="Salamov A.A."/>
            <person name="Bradshaw R.E."/>
            <person name="Ciuffetti L."/>
            <person name="Hamelin R.C."/>
            <person name="Kema G.H.J."/>
            <person name="Lawrence C."/>
            <person name="Scott J.A."/>
            <person name="Spatafora J.W."/>
            <person name="Turgeon B.G."/>
            <person name="de Wit P.J.G.M."/>
            <person name="Zhong S."/>
            <person name="Goodwin S.B."/>
            <person name="Grigoriev I.V."/>
        </authorList>
    </citation>
    <scope>NUCLEOTIDE SEQUENCE [LARGE SCALE GENOMIC DNA]</scope>
    <source>
        <strain evidence="7 8">UAMH 10762</strain>
    </source>
</reference>
<dbReference type="GO" id="GO:0016491">
    <property type="term" value="F:oxidoreductase activity"/>
    <property type="evidence" value="ECO:0007669"/>
    <property type="project" value="UniProtKB-KW"/>
</dbReference>
<dbReference type="GeneID" id="19107617"/>
<dbReference type="KEGG" id="bcom:BAUCODRAFT_121537"/>
<dbReference type="RefSeq" id="XP_007675599.1">
    <property type="nucleotide sequence ID" value="XM_007677409.1"/>
</dbReference>
<dbReference type="GO" id="GO:0046872">
    <property type="term" value="F:metal ion binding"/>
    <property type="evidence" value="ECO:0007669"/>
    <property type="project" value="UniProtKB-KW"/>
</dbReference>
<comment type="similarity">
    <text evidence="2">Belongs to the zinc-containing alcohol dehydrogenase family.</text>
</comment>
<dbReference type="STRING" id="717646.M2MZI6"/>
<dbReference type="HOGENOM" id="CLU_1767727_0_0_1"/>